<comment type="caution">
    <text evidence="1">The sequence shown here is derived from an EMBL/GenBank/DDBJ whole genome shotgun (WGS) entry which is preliminary data.</text>
</comment>
<accession>A0ABS6DSC2</accession>
<dbReference type="Proteomes" id="UP000812267">
    <property type="component" value="Unassembled WGS sequence"/>
</dbReference>
<dbReference type="RefSeq" id="WP_216567938.1">
    <property type="nucleotide sequence ID" value="NZ_JAHMHK010000006.1"/>
</dbReference>
<proteinExistence type="predicted"/>
<organism evidence="1 2">
    <name type="scientific">Mycoplasma zalophidermidis</name>
    <dbReference type="NCBI Taxonomy" id="398174"/>
    <lineage>
        <taxon>Bacteria</taxon>
        <taxon>Bacillati</taxon>
        <taxon>Mycoplasmatota</taxon>
        <taxon>Mollicutes</taxon>
        <taxon>Mycoplasmataceae</taxon>
        <taxon>Mycoplasma</taxon>
    </lineage>
</organism>
<gene>
    <name evidence="1" type="ORF">KQ878_03385</name>
</gene>
<evidence type="ECO:0000313" key="2">
    <source>
        <dbReference type="Proteomes" id="UP000812267"/>
    </source>
</evidence>
<keyword evidence="2" id="KW-1185">Reference proteome</keyword>
<name>A0ABS6DSC2_9MOLU</name>
<evidence type="ECO:0000313" key="1">
    <source>
        <dbReference type="EMBL" id="MBU4693910.1"/>
    </source>
</evidence>
<dbReference type="EMBL" id="JAHMHK010000006">
    <property type="protein sequence ID" value="MBU4693910.1"/>
    <property type="molecule type" value="Genomic_DNA"/>
</dbReference>
<protein>
    <submittedName>
        <fullName evidence="1">Uncharacterized protein</fullName>
    </submittedName>
</protein>
<sequence>MAKANAKGDTTKIQLKTLENQIIDLSNQTGISSIGWCFFRFSFLFFKIFNQEKKQDLFFVVLRFFILKSIF</sequence>
<reference evidence="1" key="1">
    <citation type="submission" date="2021-06" db="EMBL/GenBank/DDBJ databases">
        <title>Novel Mycoplasma species detected in California sea lions (Zalophus californianus) from the USA.</title>
        <authorList>
            <person name="Volokhov D.V."/>
            <person name="Furtak V.A."/>
            <person name="Zagorodnyaya T.A."/>
        </authorList>
    </citation>
    <scope>NUCLEOTIDE SEQUENCE [LARGE SCALE GENOMIC DNA]</scope>
    <source>
        <strain evidence="1">CSL 4779</strain>
    </source>
</reference>